<dbReference type="InterPro" id="IPR036097">
    <property type="entry name" value="HisK_dim/P_sf"/>
</dbReference>
<dbReference type="CDD" id="cd06225">
    <property type="entry name" value="HAMP"/>
    <property type="match status" value="1"/>
</dbReference>
<dbReference type="PROSITE" id="PS50885">
    <property type="entry name" value="HAMP"/>
    <property type="match status" value="1"/>
</dbReference>
<dbReference type="PRINTS" id="PR00344">
    <property type="entry name" value="BCTRLSENSOR"/>
</dbReference>
<keyword evidence="12" id="KW-0067">ATP-binding</keyword>
<dbReference type="RefSeq" id="WP_072284555.1">
    <property type="nucleotide sequence ID" value="NZ_CP015519.1"/>
</dbReference>
<evidence type="ECO:0000256" key="16">
    <source>
        <dbReference type="SAM" id="Phobius"/>
    </source>
</evidence>
<evidence type="ECO:0000256" key="7">
    <source>
        <dbReference type="ARBA" id="ARBA00022553"/>
    </source>
</evidence>
<name>A0A1L3GS92_9BACT</name>
<dbReference type="GO" id="GO:0005886">
    <property type="term" value="C:plasma membrane"/>
    <property type="evidence" value="ECO:0007669"/>
    <property type="project" value="UniProtKB-SubCell"/>
</dbReference>
<keyword evidence="5" id="KW-1003">Cell membrane</keyword>
<dbReference type="PROSITE" id="PS50109">
    <property type="entry name" value="HIS_KIN"/>
    <property type="match status" value="1"/>
</dbReference>
<accession>A0A1L3GS92</accession>
<feature type="transmembrane region" description="Helical" evidence="16">
    <location>
        <begin position="169"/>
        <end position="188"/>
    </location>
</feature>
<dbReference type="EC" id="2.7.13.3" evidence="4"/>
<evidence type="ECO:0000256" key="9">
    <source>
        <dbReference type="ARBA" id="ARBA00022692"/>
    </source>
</evidence>
<gene>
    <name evidence="19" type="ORF">A7E78_12155</name>
</gene>
<dbReference type="Gene3D" id="1.10.287.130">
    <property type="match status" value="1"/>
</dbReference>
<dbReference type="SUPFAM" id="SSF158472">
    <property type="entry name" value="HAMP domain-like"/>
    <property type="match status" value="1"/>
</dbReference>
<dbReference type="CDD" id="cd00082">
    <property type="entry name" value="HisKA"/>
    <property type="match status" value="1"/>
</dbReference>
<evidence type="ECO:0000313" key="19">
    <source>
        <dbReference type="EMBL" id="APG28528.1"/>
    </source>
</evidence>
<dbReference type="Pfam" id="PF00672">
    <property type="entry name" value="HAMP"/>
    <property type="match status" value="1"/>
</dbReference>
<dbReference type="KEGG" id="pef:A7E78_12155"/>
<dbReference type="FunFam" id="3.30.565.10:FF:000006">
    <property type="entry name" value="Sensor histidine kinase WalK"/>
    <property type="match status" value="1"/>
</dbReference>
<dbReference type="AlphaFoldDB" id="A0A1L3GS92"/>
<evidence type="ECO:0000256" key="12">
    <source>
        <dbReference type="ARBA" id="ARBA00022840"/>
    </source>
</evidence>
<dbReference type="FunFam" id="1.10.287.130:FF:000001">
    <property type="entry name" value="Two-component sensor histidine kinase"/>
    <property type="match status" value="1"/>
</dbReference>
<evidence type="ECO:0000256" key="6">
    <source>
        <dbReference type="ARBA" id="ARBA00022519"/>
    </source>
</evidence>
<dbReference type="GO" id="GO:0005524">
    <property type="term" value="F:ATP binding"/>
    <property type="evidence" value="ECO:0007669"/>
    <property type="project" value="UniProtKB-KW"/>
</dbReference>
<keyword evidence="9 16" id="KW-0812">Transmembrane</keyword>
<keyword evidence="11" id="KW-0418">Kinase</keyword>
<dbReference type="Pfam" id="PF02518">
    <property type="entry name" value="HATPase_c"/>
    <property type="match status" value="1"/>
</dbReference>
<dbReference type="CDD" id="cd00075">
    <property type="entry name" value="HATPase"/>
    <property type="match status" value="1"/>
</dbReference>
<evidence type="ECO:0000256" key="4">
    <source>
        <dbReference type="ARBA" id="ARBA00012438"/>
    </source>
</evidence>
<comment type="catalytic activity">
    <reaction evidence="1">
        <text>ATP + protein L-histidine = ADP + protein N-phospho-L-histidine.</text>
        <dbReference type="EC" id="2.7.13.3"/>
    </reaction>
</comment>
<dbReference type="InterPro" id="IPR005467">
    <property type="entry name" value="His_kinase_dom"/>
</dbReference>
<dbReference type="InterPro" id="IPR003661">
    <property type="entry name" value="HisK_dim/P_dom"/>
</dbReference>
<keyword evidence="10" id="KW-0547">Nucleotide-binding</keyword>
<evidence type="ECO:0000256" key="11">
    <source>
        <dbReference type="ARBA" id="ARBA00022777"/>
    </source>
</evidence>
<dbReference type="InterPro" id="IPR003594">
    <property type="entry name" value="HATPase_dom"/>
</dbReference>
<dbReference type="InterPro" id="IPR036890">
    <property type="entry name" value="HATPase_C_sf"/>
</dbReference>
<dbReference type="SMART" id="SM00387">
    <property type="entry name" value="HATPase_c"/>
    <property type="match status" value="1"/>
</dbReference>
<keyword evidence="6" id="KW-0997">Cell inner membrane</keyword>
<evidence type="ECO:0000313" key="20">
    <source>
        <dbReference type="Proteomes" id="UP000182517"/>
    </source>
</evidence>
<evidence type="ECO:0000259" key="17">
    <source>
        <dbReference type="PROSITE" id="PS50109"/>
    </source>
</evidence>
<dbReference type="InterPro" id="IPR003660">
    <property type="entry name" value="HAMP_dom"/>
</dbReference>
<evidence type="ECO:0000256" key="15">
    <source>
        <dbReference type="ARBA" id="ARBA00023136"/>
    </source>
</evidence>
<dbReference type="InterPro" id="IPR006290">
    <property type="entry name" value="CztS_silS_copS"/>
</dbReference>
<keyword evidence="7" id="KW-0597">Phosphoprotein</keyword>
<evidence type="ECO:0000259" key="18">
    <source>
        <dbReference type="PROSITE" id="PS50885"/>
    </source>
</evidence>
<organism evidence="19 20">
    <name type="scientific">Syntrophotalea acetylenivorans</name>
    <dbReference type="NCBI Taxonomy" id="1842532"/>
    <lineage>
        <taxon>Bacteria</taxon>
        <taxon>Pseudomonadati</taxon>
        <taxon>Thermodesulfobacteriota</taxon>
        <taxon>Desulfuromonadia</taxon>
        <taxon>Desulfuromonadales</taxon>
        <taxon>Syntrophotaleaceae</taxon>
        <taxon>Syntrophotalea</taxon>
    </lineage>
</organism>
<feature type="domain" description="Histidine kinase" evidence="17">
    <location>
        <begin position="250"/>
        <end position="468"/>
    </location>
</feature>
<evidence type="ECO:0000256" key="14">
    <source>
        <dbReference type="ARBA" id="ARBA00023012"/>
    </source>
</evidence>
<evidence type="ECO:0000256" key="1">
    <source>
        <dbReference type="ARBA" id="ARBA00000085"/>
    </source>
</evidence>
<dbReference type="SMART" id="SM00388">
    <property type="entry name" value="HisKA"/>
    <property type="match status" value="1"/>
</dbReference>
<dbReference type="InterPro" id="IPR050428">
    <property type="entry name" value="TCS_sensor_his_kinase"/>
</dbReference>
<dbReference type="PANTHER" id="PTHR45436">
    <property type="entry name" value="SENSOR HISTIDINE KINASE YKOH"/>
    <property type="match status" value="1"/>
</dbReference>
<proteinExistence type="predicted"/>
<dbReference type="OrthoDB" id="9813151at2"/>
<dbReference type="EMBL" id="CP015519">
    <property type="protein sequence ID" value="APG28528.1"/>
    <property type="molecule type" value="Genomic_DNA"/>
</dbReference>
<evidence type="ECO:0000256" key="2">
    <source>
        <dbReference type="ARBA" id="ARBA00004141"/>
    </source>
</evidence>
<feature type="transmembrane region" description="Helical" evidence="16">
    <location>
        <begin position="12"/>
        <end position="33"/>
    </location>
</feature>
<dbReference type="NCBIfam" id="TIGR01386">
    <property type="entry name" value="cztS_silS_copS"/>
    <property type="match status" value="1"/>
</dbReference>
<dbReference type="GO" id="GO:0000155">
    <property type="term" value="F:phosphorelay sensor kinase activity"/>
    <property type="evidence" value="ECO:0007669"/>
    <property type="project" value="InterPro"/>
</dbReference>
<keyword evidence="8" id="KW-0808">Transferase</keyword>
<dbReference type="InterPro" id="IPR004358">
    <property type="entry name" value="Sig_transdc_His_kin-like_C"/>
</dbReference>
<dbReference type="SMART" id="SM00304">
    <property type="entry name" value="HAMP"/>
    <property type="match status" value="1"/>
</dbReference>
<evidence type="ECO:0000256" key="8">
    <source>
        <dbReference type="ARBA" id="ARBA00022679"/>
    </source>
</evidence>
<dbReference type="SUPFAM" id="SSF55874">
    <property type="entry name" value="ATPase domain of HSP90 chaperone/DNA topoisomerase II/histidine kinase"/>
    <property type="match status" value="1"/>
</dbReference>
<dbReference type="Gene3D" id="3.30.565.10">
    <property type="entry name" value="Histidine kinase-like ATPase, C-terminal domain"/>
    <property type="match status" value="1"/>
</dbReference>
<dbReference type="STRING" id="1842532.A7E78_12155"/>
<comment type="subcellular location">
    <subcellularLocation>
        <location evidence="3">Cell inner membrane</location>
    </subcellularLocation>
    <subcellularLocation>
        <location evidence="2">Membrane</location>
        <topology evidence="2">Multi-pass membrane protein</topology>
    </subcellularLocation>
</comment>
<evidence type="ECO:0000256" key="13">
    <source>
        <dbReference type="ARBA" id="ARBA00022989"/>
    </source>
</evidence>
<dbReference type="PANTHER" id="PTHR45436:SF15">
    <property type="entry name" value="SENSOR HISTIDINE KINASE CUSS"/>
    <property type="match status" value="1"/>
</dbReference>
<keyword evidence="14" id="KW-0902">Two-component regulatory system</keyword>
<keyword evidence="20" id="KW-1185">Reference proteome</keyword>
<dbReference type="Proteomes" id="UP000182517">
    <property type="component" value="Chromosome"/>
</dbReference>
<protein>
    <recommendedName>
        <fullName evidence="4">histidine kinase</fullName>
        <ecNumber evidence="4">2.7.13.3</ecNumber>
    </recommendedName>
</protein>
<evidence type="ECO:0000256" key="10">
    <source>
        <dbReference type="ARBA" id="ARBA00022741"/>
    </source>
</evidence>
<evidence type="ECO:0000256" key="5">
    <source>
        <dbReference type="ARBA" id="ARBA00022475"/>
    </source>
</evidence>
<reference evidence="19 20" key="1">
    <citation type="journal article" date="2017" name="Genome Announc.">
        <title>Complete Genome Sequences of Two Acetylene-Fermenting Pelobacter acetylenicus Strains.</title>
        <authorList>
            <person name="Sutton J.M."/>
            <person name="Baesman S.M."/>
            <person name="Fierst J.L."/>
            <person name="Poret-Peterson A.T."/>
            <person name="Oremland R.S."/>
            <person name="Dunlap D.S."/>
            <person name="Akob D.M."/>
        </authorList>
    </citation>
    <scope>NUCLEOTIDE SEQUENCE [LARGE SCALE GENOMIC DNA]</scope>
    <source>
        <strain evidence="19 20">SFB93</strain>
    </source>
</reference>
<dbReference type="SUPFAM" id="SSF47384">
    <property type="entry name" value="Homodimeric domain of signal transducing histidine kinase"/>
    <property type="match status" value="1"/>
</dbReference>
<keyword evidence="15 16" id="KW-0472">Membrane</keyword>
<keyword evidence="13 16" id="KW-1133">Transmembrane helix</keyword>
<sequence>MFSASLRAKLSIWNALILLLVLGVSSGIWYAYLSHSLLKQLDQRLLSMVGEQSLLREQLGGGESIDCAAVDEFARRFRLGELYRVVDEDGRRVCEAKGAKKLMPPLQDWMLEAVRSEGPLLTTVPFPGRHSQRQLILPLEQREGQRFFFQAAIGLGRVEQPLRDLRSLLLLYSPLALIVVAVCGWFLAGRALAPVNNITRAMRKVNADNLNRRLPVGKARDEISRLAETFNAMLANLEESFRKIRQFSGDASHELRTPLTILKGETEVALRWAKHPDEFRKMLESSMEEIDRMGRIIEDLLTLAKSEAGTRSLVIKPFSLSDLLQGVYLQANTLGEAKKIKTYLNLEVTEEIRLMGDELRLRQVFLNLIANAVNYTPEGGQVEITLAVVDGEAKVTVSDSGIGIPAEHLPHIFDRFYRVDKARNREDGGTGLGLAIVKSLAEAHGGRVEVASTPGEGTSFTVFLPAQGPEEWLANNNSLA</sequence>
<dbReference type="Pfam" id="PF00512">
    <property type="entry name" value="HisKA"/>
    <property type="match status" value="1"/>
</dbReference>
<dbReference type="Gene3D" id="6.10.340.10">
    <property type="match status" value="1"/>
</dbReference>
<feature type="domain" description="HAMP" evidence="18">
    <location>
        <begin position="189"/>
        <end position="242"/>
    </location>
</feature>
<evidence type="ECO:0000256" key="3">
    <source>
        <dbReference type="ARBA" id="ARBA00004533"/>
    </source>
</evidence>